<evidence type="ECO:0000313" key="2">
    <source>
        <dbReference type="WBParaSite" id="ALUE_0000657301-mRNA-1"/>
    </source>
</evidence>
<name>A0A0M3HUR3_ASCLU</name>
<dbReference type="WBParaSite" id="ALUE_0000657301-mRNA-1">
    <property type="protein sequence ID" value="ALUE_0000657301-mRNA-1"/>
    <property type="gene ID" value="ALUE_0000657301"/>
</dbReference>
<accession>A0A0M3HUR3</accession>
<organism evidence="1 2">
    <name type="scientific">Ascaris lumbricoides</name>
    <name type="common">Giant roundworm</name>
    <dbReference type="NCBI Taxonomy" id="6252"/>
    <lineage>
        <taxon>Eukaryota</taxon>
        <taxon>Metazoa</taxon>
        <taxon>Ecdysozoa</taxon>
        <taxon>Nematoda</taxon>
        <taxon>Chromadorea</taxon>
        <taxon>Rhabditida</taxon>
        <taxon>Spirurina</taxon>
        <taxon>Ascaridomorpha</taxon>
        <taxon>Ascaridoidea</taxon>
        <taxon>Ascarididae</taxon>
        <taxon>Ascaris</taxon>
    </lineage>
</organism>
<protein>
    <submittedName>
        <fullName evidence="2">Uncharacterized protein</fullName>
    </submittedName>
</protein>
<dbReference type="AlphaFoldDB" id="A0A0M3HUR3"/>
<evidence type="ECO:0000313" key="1">
    <source>
        <dbReference type="Proteomes" id="UP000036681"/>
    </source>
</evidence>
<sequence>MLISSVLTRKIKLPRRRLHEPRVVFKHKRLSPGYHIAQTCLSTTTKPCNGHVNSDTDSSQHHYAIMLSGCFIVIKQCYAAKVRREEHEMHCLIQLEYLSFTSFVERDLVAGLQNIIRNLLPQMMASTARWGAQVGDKHGGFLHTRSRLQSFCGTSDGKTKCTTAMGCFIYHSFDGREPLLGCIEDIPRFHSEDPELRGVLDCRNMLWSSDANICNAIVDASRFNGRAGVLCCCKGDCPAPINDSPTSEETGFQPFNIVL</sequence>
<keyword evidence="1" id="KW-1185">Reference proteome</keyword>
<reference evidence="2" key="1">
    <citation type="submission" date="2017-02" db="UniProtKB">
        <authorList>
            <consortium name="WormBaseParasite"/>
        </authorList>
    </citation>
    <scope>IDENTIFICATION</scope>
</reference>
<proteinExistence type="predicted"/>
<dbReference type="Proteomes" id="UP000036681">
    <property type="component" value="Unplaced"/>
</dbReference>